<accession>X0WXE5</accession>
<sequence>MEGLIIVAGNAVATTADILQGTRLQTVPAGGYLTFEMQALAAGATNFMLATIQLPDGATPLNSVLIPGATADLLDDRQKLMVTFPIAQGGHCVFTLTEGGTCTCMFRVTYSP</sequence>
<evidence type="ECO:0000313" key="1">
    <source>
        <dbReference type="EMBL" id="GAG35619.1"/>
    </source>
</evidence>
<protein>
    <submittedName>
        <fullName evidence="1">Uncharacterized protein</fullName>
    </submittedName>
</protein>
<name>X0WXE5_9ZZZZ</name>
<dbReference type="EMBL" id="BARS01043064">
    <property type="protein sequence ID" value="GAG35619.1"/>
    <property type="molecule type" value="Genomic_DNA"/>
</dbReference>
<comment type="caution">
    <text evidence="1">The sequence shown here is derived from an EMBL/GenBank/DDBJ whole genome shotgun (WGS) entry which is preliminary data.</text>
</comment>
<gene>
    <name evidence="1" type="ORF">S01H1_65252</name>
</gene>
<proteinExistence type="predicted"/>
<feature type="non-terminal residue" evidence="1">
    <location>
        <position position="112"/>
    </location>
</feature>
<organism evidence="1">
    <name type="scientific">marine sediment metagenome</name>
    <dbReference type="NCBI Taxonomy" id="412755"/>
    <lineage>
        <taxon>unclassified sequences</taxon>
        <taxon>metagenomes</taxon>
        <taxon>ecological metagenomes</taxon>
    </lineage>
</organism>
<dbReference type="AlphaFoldDB" id="X0WXE5"/>
<reference evidence="1" key="1">
    <citation type="journal article" date="2014" name="Front. Microbiol.">
        <title>High frequency of phylogenetically diverse reductive dehalogenase-homologous genes in deep subseafloor sedimentary metagenomes.</title>
        <authorList>
            <person name="Kawai M."/>
            <person name="Futagami T."/>
            <person name="Toyoda A."/>
            <person name="Takaki Y."/>
            <person name="Nishi S."/>
            <person name="Hori S."/>
            <person name="Arai W."/>
            <person name="Tsubouchi T."/>
            <person name="Morono Y."/>
            <person name="Uchiyama I."/>
            <person name="Ito T."/>
            <person name="Fujiyama A."/>
            <person name="Inagaki F."/>
            <person name="Takami H."/>
        </authorList>
    </citation>
    <scope>NUCLEOTIDE SEQUENCE</scope>
    <source>
        <strain evidence="1">Expedition CK06-06</strain>
    </source>
</reference>